<dbReference type="OMA" id="CETFADV"/>
<proteinExistence type="predicted"/>
<feature type="region of interest" description="Disordered" evidence="1">
    <location>
        <begin position="106"/>
        <end position="137"/>
    </location>
</feature>
<dbReference type="AlphaFoldDB" id="K3X4Q1"/>
<reference evidence="3" key="2">
    <citation type="submission" date="2010-04" db="EMBL/GenBank/DDBJ databases">
        <authorList>
            <person name="Buell R."/>
            <person name="Hamilton J."/>
            <person name="Hostetler J."/>
        </authorList>
    </citation>
    <scope>NUCLEOTIDE SEQUENCE [LARGE SCALE GENOMIC DNA]</scope>
    <source>
        <strain evidence="3">DAOM:BR144</strain>
    </source>
</reference>
<keyword evidence="3" id="KW-1185">Reference proteome</keyword>
<accession>K3X4Q1</accession>
<reference evidence="3" key="1">
    <citation type="journal article" date="2010" name="Genome Biol.">
        <title>Genome sequence of the necrotrophic plant pathogen Pythium ultimum reveals original pathogenicity mechanisms and effector repertoire.</title>
        <authorList>
            <person name="Levesque C.A."/>
            <person name="Brouwer H."/>
            <person name="Cano L."/>
            <person name="Hamilton J.P."/>
            <person name="Holt C."/>
            <person name="Huitema E."/>
            <person name="Raffaele S."/>
            <person name="Robideau G.P."/>
            <person name="Thines M."/>
            <person name="Win J."/>
            <person name="Zerillo M.M."/>
            <person name="Beakes G.W."/>
            <person name="Boore J.L."/>
            <person name="Busam D."/>
            <person name="Dumas B."/>
            <person name="Ferriera S."/>
            <person name="Fuerstenberg S.I."/>
            <person name="Gachon C.M."/>
            <person name="Gaulin E."/>
            <person name="Govers F."/>
            <person name="Grenville-Briggs L."/>
            <person name="Horner N."/>
            <person name="Hostetler J."/>
            <person name="Jiang R.H."/>
            <person name="Johnson J."/>
            <person name="Krajaejun T."/>
            <person name="Lin H."/>
            <person name="Meijer H.J."/>
            <person name="Moore B."/>
            <person name="Morris P."/>
            <person name="Phuntmart V."/>
            <person name="Puiu D."/>
            <person name="Shetty J."/>
            <person name="Stajich J.E."/>
            <person name="Tripathy S."/>
            <person name="Wawra S."/>
            <person name="van West P."/>
            <person name="Whitty B.R."/>
            <person name="Coutinho P.M."/>
            <person name="Henrissat B."/>
            <person name="Martin F."/>
            <person name="Thomas P.D."/>
            <person name="Tyler B.M."/>
            <person name="De Vries R.P."/>
            <person name="Kamoun S."/>
            <person name="Yandell M."/>
            <person name="Tisserat N."/>
            <person name="Buell C.R."/>
        </authorList>
    </citation>
    <scope>NUCLEOTIDE SEQUENCE</scope>
    <source>
        <strain evidence="3">DAOM:BR144</strain>
    </source>
</reference>
<dbReference type="eggNOG" id="ENOG502SSE5">
    <property type="taxonomic scope" value="Eukaryota"/>
</dbReference>
<dbReference type="VEuPathDB" id="FungiDB:PYU1_G012174"/>
<evidence type="ECO:0000256" key="1">
    <source>
        <dbReference type="SAM" id="MobiDB-lite"/>
    </source>
</evidence>
<dbReference type="HOGENOM" id="CLU_079267_0_0_1"/>
<name>K3X4Q1_GLOUD</name>
<dbReference type="EnsemblProtists" id="PYU1_T012200">
    <property type="protein sequence ID" value="PYU1_T012200"/>
    <property type="gene ID" value="PYU1_G012174"/>
</dbReference>
<dbReference type="InParanoid" id="K3X4Q1"/>
<organism evidence="2 3">
    <name type="scientific">Globisporangium ultimum (strain ATCC 200006 / CBS 805.95 / DAOM BR144)</name>
    <name type="common">Pythium ultimum</name>
    <dbReference type="NCBI Taxonomy" id="431595"/>
    <lineage>
        <taxon>Eukaryota</taxon>
        <taxon>Sar</taxon>
        <taxon>Stramenopiles</taxon>
        <taxon>Oomycota</taxon>
        <taxon>Peronosporomycetes</taxon>
        <taxon>Pythiales</taxon>
        <taxon>Pythiaceae</taxon>
        <taxon>Globisporangium</taxon>
    </lineage>
</organism>
<dbReference type="EMBL" id="GL376601">
    <property type="status" value="NOT_ANNOTATED_CDS"/>
    <property type="molecule type" value="Genomic_DNA"/>
</dbReference>
<dbReference type="Proteomes" id="UP000019132">
    <property type="component" value="Unassembled WGS sequence"/>
</dbReference>
<dbReference type="STRING" id="431595.K3X4Q1"/>
<reference evidence="2" key="3">
    <citation type="submission" date="2015-02" db="UniProtKB">
        <authorList>
            <consortium name="EnsemblProtists"/>
        </authorList>
    </citation>
    <scope>IDENTIFICATION</scope>
    <source>
        <strain evidence="2">DAOM BR144</strain>
    </source>
</reference>
<evidence type="ECO:0000313" key="2">
    <source>
        <dbReference type="EnsemblProtists" id="PYU1_T012200"/>
    </source>
</evidence>
<protein>
    <submittedName>
        <fullName evidence="2">Uncharacterized protein</fullName>
    </submittedName>
</protein>
<sequence length="312" mass="34666">MDATQSVEGAPSERLHEALVLLLRSWREDDRMATAQRWVDAIHAAFYAPTTQRGASMSKFQELEVVLTRVFGTLRQHHDEGCDGEDAVQLLWTCMVDVVLLLAQEQPPPPAAGHDGRSDNAAQNDSAKQHTKKANKKRVQPYTPLAFVVLCALKKFASQQESGDAGGATSSATVRVKSNAALTAFCQRGLEIPEAVDQKLLVEILDLFQLTHFDAALVLAACDRHVRTKSYSAAVKLCTLCRHVEWPFADIVKSMAQAKDWVSAELLVRNCERSNETTLAKLLIDEAIALREFKRVHRLVEAFNLSQDYLDL</sequence>
<evidence type="ECO:0000313" key="3">
    <source>
        <dbReference type="Proteomes" id="UP000019132"/>
    </source>
</evidence>